<dbReference type="Gene3D" id="3.40.710.10">
    <property type="entry name" value="DD-peptidase/beta-lactamase superfamily"/>
    <property type="match status" value="1"/>
</dbReference>
<dbReference type="Gene3D" id="1.10.3810.10">
    <property type="entry name" value="Biosynthetic peptidoglycan transglycosylase-like"/>
    <property type="match status" value="1"/>
</dbReference>
<feature type="domain" description="Penicillin-binding protein transpeptidase" evidence="11">
    <location>
        <begin position="354"/>
        <end position="599"/>
    </location>
</feature>
<keyword evidence="6" id="KW-0511">Multifunctional enzyme</keyword>
<evidence type="ECO:0000259" key="12">
    <source>
        <dbReference type="Pfam" id="PF00912"/>
    </source>
</evidence>
<evidence type="ECO:0000256" key="2">
    <source>
        <dbReference type="ARBA" id="ARBA00022670"/>
    </source>
</evidence>
<dbReference type="PANTHER" id="PTHR32282:SF34">
    <property type="entry name" value="PENICILLIN-BINDING PROTEIN 1A"/>
    <property type="match status" value="1"/>
</dbReference>
<feature type="transmembrane region" description="Helical" evidence="10">
    <location>
        <begin position="21"/>
        <end position="48"/>
    </location>
</feature>
<keyword evidence="2" id="KW-0645">Protease</keyword>
<keyword evidence="1" id="KW-0121">Carboxypeptidase</keyword>
<keyword evidence="10" id="KW-0472">Membrane</keyword>
<evidence type="ECO:0000256" key="3">
    <source>
        <dbReference type="ARBA" id="ARBA00022676"/>
    </source>
</evidence>
<evidence type="ECO:0000256" key="4">
    <source>
        <dbReference type="ARBA" id="ARBA00022679"/>
    </source>
</evidence>
<gene>
    <name evidence="13" type="ORF">QH948_13740</name>
</gene>
<feature type="domain" description="Glycosyl transferase family 51" evidence="12">
    <location>
        <begin position="76"/>
        <end position="249"/>
    </location>
</feature>
<comment type="catalytic activity">
    <reaction evidence="8">
        <text>[GlcNAc-(1-&gt;4)-Mur2Ac(oyl-L-Ala-gamma-D-Glu-L-Lys-D-Ala-D-Ala)](n)-di-trans,octa-cis-undecaprenyl diphosphate + beta-D-GlcNAc-(1-&gt;4)-Mur2Ac(oyl-L-Ala-gamma-D-Glu-L-Lys-D-Ala-D-Ala)-di-trans,octa-cis-undecaprenyl diphosphate = [GlcNAc-(1-&gt;4)-Mur2Ac(oyl-L-Ala-gamma-D-Glu-L-Lys-D-Ala-D-Ala)](n+1)-di-trans,octa-cis-undecaprenyl diphosphate + di-trans,octa-cis-undecaprenyl diphosphate + H(+)</text>
        <dbReference type="Rhea" id="RHEA:23708"/>
        <dbReference type="Rhea" id="RHEA-COMP:9602"/>
        <dbReference type="Rhea" id="RHEA-COMP:9603"/>
        <dbReference type="ChEBI" id="CHEBI:15378"/>
        <dbReference type="ChEBI" id="CHEBI:58405"/>
        <dbReference type="ChEBI" id="CHEBI:60033"/>
        <dbReference type="ChEBI" id="CHEBI:78435"/>
        <dbReference type="EC" id="2.4.99.28"/>
    </reaction>
</comment>
<accession>A0ABY8PXQ3</accession>
<dbReference type="InterPro" id="IPR001264">
    <property type="entry name" value="Glyco_trans_51"/>
</dbReference>
<evidence type="ECO:0000259" key="11">
    <source>
        <dbReference type="Pfam" id="PF00905"/>
    </source>
</evidence>
<dbReference type="InterPro" id="IPR036950">
    <property type="entry name" value="PBP_transglycosylase"/>
</dbReference>
<evidence type="ECO:0000256" key="6">
    <source>
        <dbReference type="ARBA" id="ARBA00023268"/>
    </source>
</evidence>
<evidence type="ECO:0000313" key="13">
    <source>
        <dbReference type="EMBL" id="WGT47156.1"/>
    </source>
</evidence>
<dbReference type="InterPro" id="IPR001460">
    <property type="entry name" value="PCN-bd_Tpept"/>
</dbReference>
<dbReference type="EMBL" id="CP123967">
    <property type="protein sequence ID" value="WGT47156.1"/>
    <property type="molecule type" value="Genomic_DNA"/>
</dbReference>
<feature type="compositionally biased region" description="Gly residues" evidence="9">
    <location>
        <begin position="752"/>
        <end position="764"/>
    </location>
</feature>
<dbReference type="InterPro" id="IPR050396">
    <property type="entry name" value="Glycosyltr_51/Transpeptidase"/>
</dbReference>
<keyword evidence="4 13" id="KW-0808">Transferase</keyword>
<proteinExistence type="predicted"/>
<organism evidence="13 14">
    <name type="scientific">Tessaracoccus lacteus</name>
    <dbReference type="NCBI Taxonomy" id="3041766"/>
    <lineage>
        <taxon>Bacteria</taxon>
        <taxon>Bacillati</taxon>
        <taxon>Actinomycetota</taxon>
        <taxon>Actinomycetes</taxon>
        <taxon>Propionibacteriales</taxon>
        <taxon>Propionibacteriaceae</taxon>
        <taxon>Tessaracoccus</taxon>
    </lineage>
</organism>
<evidence type="ECO:0000256" key="1">
    <source>
        <dbReference type="ARBA" id="ARBA00022645"/>
    </source>
</evidence>
<dbReference type="EC" id="2.4.-.-" evidence="13"/>
<feature type="compositionally biased region" description="Low complexity" evidence="9">
    <location>
        <begin position="656"/>
        <end position="677"/>
    </location>
</feature>
<keyword evidence="14" id="KW-1185">Reference proteome</keyword>
<keyword evidence="10" id="KW-1133">Transmembrane helix</keyword>
<sequence>MAKSPSSGGKRGKTKSRARTIWGRIGIGALVAFIVVGLTGLGGLFFLYTTTDLPDPNSDFTTNTTFIYYADGETQMSSLSVQNRVSLDYEDMPQVMKDAVVAAENRSFWEDPGFSISGMARGAWSIATGGELQGGSTITQQYIKILYLDSSQTVTRKVRELMLATKMGREMPKEDILEGYLNTIYFGRGAYGIQAASRSFFLKDAKDLSLSEAAALAAILNNPSAFNPSGGDEKLEALYDRYTYVLDGMLSMGTITQAEHDEAYGSLPEFPEVPVNNRYGGSKGFLVKMAEEELVEHGFSEEEIQGGGLRIVTTIDKTMQDAAAKTAKAYTKQAAEDAYGDPDPADLHVAISSVDTSNGAILAQYGGPDYVKNQRNWATTDRPAASTFKTFATIAGLRNGFSLDSTFNGNTFVPRGDTQTIRNEFSYQYGPAVTLRKATADSINTAFVDMTQQITNGASEVEKAANDAGAPTSRGWDLNNRIALGAAEVSPLNMANSYATLANGGERNDTHIVAQVMDSEGKVIYEADPGSEQTIEKNVAANVTDALTSVVTEGTGTRASALGRPVAGKTGTNGVEDAITSAWFVGYTKQISTAVMYVAGDSGNEDLEDYKRPQDPTFFGSSYPLMTWVDYMMIATDGMDVEQFDTADDILPEVSTSPAATRSASPTASASPTPSETPSEEPSKEPTTAAPTTAAPTTAAPTTAAPTTATPTQAPTTATPTKEPTRATQQPTAKPDETGVAGGDGDGDGDGDAGQGAGDGGSEG</sequence>
<reference evidence="13 14" key="1">
    <citation type="journal article" date="2008" name="Int. J. Syst. Evol. Microbiol.">
        <title>Tessaracoccus flavescens sp. nov., isolated from marine sediment.</title>
        <authorList>
            <person name="Lee D.W."/>
            <person name="Lee S.D."/>
        </authorList>
    </citation>
    <scope>NUCLEOTIDE SEQUENCE [LARGE SCALE GENOMIC DNA]</scope>
    <source>
        <strain evidence="13 14">T21</strain>
    </source>
</reference>
<keyword evidence="5" id="KW-0378">Hydrolase</keyword>
<dbReference type="RefSeq" id="WP_281144892.1">
    <property type="nucleotide sequence ID" value="NZ_CP123967.1"/>
</dbReference>
<evidence type="ECO:0000256" key="7">
    <source>
        <dbReference type="ARBA" id="ARBA00034000"/>
    </source>
</evidence>
<dbReference type="Pfam" id="PF00905">
    <property type="entry name" value="Transpeptidase"/>
    <property type="match status" value="1"/>
</dbReference>
<keyword evidence="10" id="KW-0812">Transmembrane</keyword>
<dbReference type="InterPro" id="IPR012338">
    <property type="entry name" value="Beta-lactam/transpept-like"/>
</dbReference>
<evidence type="ECO:0000256" key="10">
    <source>
        <dbReference type="SAM" id="Phobius"/>
    </source>
</evidence>
<dbReference type="GO" id="GO:0016757">
    <property type="term" value="F:glycosyltransferase activity"/>
    <property type="evidence" value="ECO:0007669"/>
    <property type="project" value="UniProtKB-KW"/>
</dbReference>
<dbReference type="SUPFAM" id="SSF53955">
    <property type="entry name" value="Lysozyme-like"/>
    <property type="match status" value="1"/>
</dbReference>
<evidence type="ECO:0000256" key="9">
    <source>
        <dbReference type="SAM" id="MobiDB-lite"/>
    </source>
</evidence>
<feature type="region of interest" description="Disordered" evidence="9">
    <location>
        <begin position="656"/>
        <end position="764"/>
    </location>
</feature>
<feature type="compositionally biased region" description="Low complexity" evidence="9">
    <location>
        <begin position="685"/>
        <end position="728"/>
    </location>
</feature>
<dbReference type="InterPro" id="IPR023346">
    <property type="entry name" value="Lysozyme-like_dom_sf"/>
</dbReference>
<dbReference type="Pfam" id="PF00912">
    <property type="entry name" value="Transgly"/>
    <property type="match status" value="1"/>
</dbReference>
<name>A0ABY8PXQ3_9ACTN</name>
<dbReference type="PANTHER" id="PTHR32282">
    <property type="entry name" value="BINDING PROTEIN TRANSPEPTIDASE, PUTATIVE-RELATED"/>
    <property type="match status" value="1"/>
</dbReference>
<keyword evidence="3 13" id="KW-0328">Glycosyltransferase</keyword>
<dbReference type="Proteomes" id="UP001244136">
    <property type="component" value="Chromosome"/>
</dbReference>
<evidence type="ECO:0000256" key="8">
    <source>
        <dbReference type="ARBA" id="ARBA00049902"/>
    </source>
</evidence>
<dbReference type="SUPFAM" id="SSF56601">
    <property type="entry name" value="beta-lactamase/transpeptidase-like"/>
    <property type="match status" value="1"/>
</dbReference>
<protein>
    <submittedName>
        <fullName evidence="13">Transglycosylase domain-containing protein</fullName>
        <ecNumber evidence="13">2.4.-.-</ecNumber>
    </submittedName>
</protein>
<evidence type="ECO:0000256" key="5">
    <source>
        <dbReference type="ARBA" id="ARBA00022801"/>
    </source>
</evidence>
<evidence type="ECO:0000313" key="14">
    <source>
        <dbReference type="Proteomes" id="UP001244136"/>
    </source>
</evidence>
<comment type="catalytic activity">
    <reaction evidence="7">
        <text>Preferential cleavage: (Ac)2-L-Lys-D-Ala-|-D-Ala. Also transpeptidation of peptidyl-alanyl moieties that are N-acyl substituents of D-alanine.</text>
        <dbReference type="EC" id="3.4.16.4"/>
    </reaction>
</comment>